<name>A0A846HCZ1_9CYAN</name>
<protein>
    <submittedName>
        <fullName evidence="2">Uncharacterized protein</fullName>
    </submittedName>
</protein>
<sequence>MDFFKTISKSLILGITIIVYTHTSAAAVTIEQTNFSDKQTVQPTSEIKLKLDRLPSPNEGRLSIFIGQTDVTSMFRTVGNELIYQPKNIPLPVGETKVIIYLVKENNQWQEIAQLPLKVSEETAVKPTDSQVTQTPTQQQPTQQRSQRGPSQSTESTPSEEPTNNNQQPTNNNQQPTNNNQQPTNNNQQPTNNNQQPNSQENNTLLPPTLTLESQFLEARSGEISSRPTSTELTFKGDFNPQERIGDLDIRGVFSLFGTTIEENAIRFQQQGENARNLDLEKYDIDLAYGSTTFSLGHNTYGNHRFLLNNISNRGLLLNSRLSDRFDITLATTTATDIVGFDNIFGLNDLDNDNISAAIVGYQIVKGNPDNDSRGVRLEATLITASRNPEPDFNQLQVVDAEDSDGFGLTLVAEDSSGRLRFNGGFARSTFTNPSSERDSELTEGLDIVPVVPATENAYFLEAEYDLVKNMNLGGDRTLNLTLKATHERIDPLFNSIGASVAPDTLQTVILLEGIIAGANLTLIQSWNEDNLADIPTTPKNNRRNTAFNLNLPLQTVFAVQNPLLPTLSYSFTRNRNFTANSPEPVNLLSSDLLTTTHTLGTAWKIQNLTFGYNFSSTFSDNRRISGAAEVDSELNQQPEDTQDFTNEIKVGWQATPGLRLDLGYQWTSSRSLVTNITQFSSTPTLGIMWQIDPSLMFLVDFSRNENTDSINRTFVRGDTMNVILGKTFIIPGPAGVELPANVSLQYGLTSNSDRDRELNQSRDGTIHTLTGNISISF</sequence>
<evidence type="ECO:0000313" key="3">
    <source>
        <dbReference type="Proteomes" id="UP000031549"/>
    </source>
</evidence>
<reference evidence="2 3" key="1">
    <citation type="journal article" date="2015" name="Genome Announc.">
        <title>Draft Genome Sequence of Cyanobacterium Hassallia byssoidea Strain VB512170, Isolated from Monuments in India.</title>
        <authorList>
            <person name="Singh D."/>
            <person name="Chandrababunaidu M.M."/>
            <person name="Panda A."/>
            <person name="Sen D."/>
            <person name="Bhattacharyya S."/>
            <person name="Adhikary S.P."/>
            <person name="Tripathy S."/>
        </authorList>
    </citation>
    <scope>NUCLEOTIDE SEQUENCE [LARGE SCALE GENOMIC DNA]</scope>
    <source>
        <strain evidence="2 3">VB512170</strain>
    </source>
</reference>
<dbReference type="RefSeq" id="WP_039754373.1">
    <property type="nucleotide sequence ID" value="NZ_JTCM02000050.1"/>
</dbReference>
<feature type="region of interest" description="Disordered" evidence="1">
    <location>
        <begin position="124"/>
        <end position="206"/>
    </location>
</feature>
<dbReference type="AlphaFoldDB" id="A0A846HCZ1"/>
<proteinExistence type="predicted"/>
<feature type="compositionally biased region" description="Low complexity" evidence="1">
    <location>
        <begin position="127"/>
        <end position="206"/>
    </location>
</feature>
<dbReference type="SUPFAM" id="SSF56935">
    <property type="entry name" value="Porins"/>
    <property type="match status" value="1"/>
</dbReference>
<organism evidence="2 3">
    <name type="scientific">Hassallia byssoidea VB512170</name>
    <dbReference type="NCBI Taxonomy" id="1304833"/>
    <lineage>
        <taxon>Bacteria</taxon>
        <taxon>Bacillati</taxon>
        <taxon>Cyanobacteriota</taxon>
        <taxon>Cyanophyceae</taxon>
        <taxon>Nostocales</taxon>
        <taxon>Tolypothrichaceae</taxon>
        <taxon>Hassallia</taxon>
    </lineage>
</organism>
<evidence type="ECO:0000256" key="1">
    <source>
        <dbReference type="SAM" id="MobiDB-lite"/>
    </source>
</evidence>
<gene>
    <name evidence="2" type="ORF">PI95_020230</name>
</gene>
<dbReference type="EMBL" id="JTCM02000050">
    <property type="protein sequence ID" value="NEU74818.1"/>
    <property type="molecule type" value="Genomic_DNA"/>
</dbReference>
<dbReference type="Proteomes" id="UP000031549">
    <property type="component" value="Unassembled WGS sequence"/>
</dbReference>
<comment type="caution">
    <text evidence="2">The sequence shown here is derived from an EMBL/GenBank/DDBJ whole genome shotgun (WGS) entry which is preliminary data.</text>
</comment>
<keyword evidence="3" id="KW-1185">Reference proteome</keyword>
<accession>A0A846HCZ1</accession>
<evidence type="ECO:0000313" key="2">
    <source>
        <dbReference type="EMBL" id="NEU74818.1"/>
    </source>
</evidence>